<dbReference type="Pfam" id="PF03446">
    <property type="entry name" value="NAD_binding_2"/>
    <property type="match status" value="1"/>
</dbReference>
<evidence type="ECO:0000259" key="4">
    <source>
        <dbReference type="Pfam" id="PF03446"/>
    </source>
</evidence>
<protein>
    <submittedName>
        <fullName evidence="6">3-hydroxyisobutyrate dehydrogenase/2-hydroxy-3-oxopropionate reductase</fullName>
        <ecNumber evidence="6">1.1.1.31</ecNumber>
        <ecNumber evidence="6">1.1.1.60</ecNumber>
    </submittedName>
</protein>
<proteinExistence type="inferred from homology"/>
<evidence type="ECO:0000256" key="3">
    <source>
        <dbReference type="ARBA" id="ARBA00023027"/>
    </source>
</evidence>
<gene>
    <name evidence="6" type="ORF">JOC54_000741</name>
</gene>
<evidence type="ECO:0000256" key="2">
    <source>
        <dbReference type="ARBA" id="ARBA00023002"/>
    </source>
</evidence>
<dbReference type="PROSITE" id="PS00895">
    <property type="entry name" value="3_HYDROXYISOBUT_DH"/>
    <property type="match status" value="1"/>
</dbReference>
<dbReference type="PIRSF" id="PIRSF000103">
    <property type="entry name" value="HIBADH"/>
    <property type="match status" value="1"/>
</dbReference>
<dbReference type="InterPro" id="IPR015815">
    <property type="entry name" value="HIBADH-related"/>
</dbReference>
<evidence type="ECO:0000313" key="7">
    <source>
        <dbReference type="Proteomes" id="UP001179280"/>
    </source>
</evidence>
<dbReference type="InterPro" id="IPR002204">
    <property type="entry name" value="3-OH-isobutyrate_DH-rel_CS"/>
</dbReference>
<dbReference type="Gene3D" id="1.10.1040.10">
    <property type="entry name" value="N-(1-d-carboxylethyl)-l-norvaline Dehydrogenase, domain 2"/>
    <property type="match status" value="1"/>
</dbReference>
<dbReference type="InterPro" id="IPR029154">
    <property type="entry name" value="HIBADH-like_NADP-bd"/>
</dbReference>
<dbReference type="EMBL" id="JAFBCV010000002">
    <property type="protein sequence ID" value="MBM7837510.1"/>
    <property type="molecule type" value="Genomic_DNA"/>
</dbReference>
<comment type="caution">
    <text evidence="6">The sequence shown here is derived from an EMBL/GenBank/DDBJ whole genome shotgun (WGS) entry which is preliminary data.</text>
</comment>
<accession>A0ABS2SRQ3</accession>
<keyword evidence="3" id="KW-0520">NAD</keyword>
<keyword evidence="7" id="KW-1185">Reference proteome</keyword>
<dbReference type="InterPro" id="IPR036291">
    <property type="entry name" value="NAD(P)-bd_dom_sf"/>
</dbReference>
<feature type="domain" description="6-phosphogluconate dehydrogenase NADP-binding" evidence="4">
    <location>
        <begin position="4"/>
        <end position="162"/>
    </location>
</feature>
<dbReference type="InterPro" id="IPR006115">
    <property type="entry name" value="6PGDH_NADP-bd"/>
</dbReference>
<keyword evidence="2 6" id="KW-0560">Oxidoreductase</keyword>
<evidence type="ECO:0000259" key="5">
    <source>
        <dbReference type="Pfam" id="PF14833"/>
    </source>
</evidence>
<evidence type="ECO:0000256" key="1">
    <source>
        <dbReference type="ARBA" id="ARBA00009080"/>
    </source>
</evidence>
<dbReference type="EC" id="1.1.1.31" evidence="6"/>
<comment type="similarity">
    <text evidence="1">Belongs to the HIBADH-related family.</text>
</comment>
<dbReference type="Proteomes" id="UP001179280">
    <property type="component" value="Unassembled WGS sequence"/>
</dbReference>
<organism evidence="6 7">
    <name type="scientific">Shouchella xiaoxiensis</name>
    <dbReference type="NCBI Taxonomy" id="766895"/>
    <lineage>
        <taxon>Bacteria</taxon>
        <taxon>Bacillati</taxon>
        <taxon>Bacillota</taxon>
        <taxon>Bacilli</taxon>
        <taxon>Bacillales</taxon>
        <taxon>Bacillaceae</taxon>
        <taxon>Shouchella</taxon>
    </lineage>
</organism>
<dbReference type="EC" id="1.1.1.60" evidence="6"/>
<dbReference type="GO" id="GO:0008679">
    <property type="term" value="F:2-hydroxy-3-oxopropionate reductase activity"/>
    <property type="evidence" value="ECO:0007669"/>
    <property type="project" value="UniProtKB-EC"/>
</dbReference>
<feature type="domain" description="3-hydroxyisobutyrate dehydrogenase-like NAD-binding" evidence="5">
    <location>
        <begin position="165"/>
        <end position="284"/>
    </location>
</feature>
<dbReference type="RefSeq" id="WP_204464509.1">
    <property type="nucleotide sequence ID" value="NZ_JAFBCV010000002.1"/>
</dbReference>
<dbReference type="SUPFAM" id="SSF48179">
    <property type="entry name" value="6-phosphogluconate dehydrogenase C-terminal domain-like"/>
    <property type="match status" value="1"/>
</dbReference>
<reference evidence="6" key="1">
    <citation type="submission" date="2021-01" db="EMBL/GenBank/DDBJ databases">
        <title>Genomic Encyclopedia of Type Strains, Phase IV (KMG-IV): sequencing the most valuable type-strain genomes for metagenomic binning, comparative biology and taxonomic classification.</title>
        <authorList>
            <person name="Goeker M."/>
        </authorList>
    </citation>
    <scope>NUCLEOTIDE SEQUENCE</scope>
    <source>
        <strain evidence="6">DSM 21943</strain>
    </source>
</reference>
<dbReference type="Pfam" id="PF14833">
    <property type="entry name" value="NAD_binding_11"/>
    <property type="match status" value="1"/>
</dbReference>
<dbReference type="SUPFAM" id="SSF51735">
    <property type="entry name" value="NAD(P)-binding Rossmann-fold domains"/>
    <property type="match status" value="1"/>
</dbReference>
<sequence>MKSVGFVGLGTMGLPMVKHLVDAGYQTYVVSRSRGPIKAAIAYGAVEAQTSRDLMKQTDVVMTCLPLPETIYDVYDGEEGLLAGLAPGKIIIDHSTVDRSTNEWAYNRCKDKGASFIDAPISGGPMGAEAGTLTIMCGGDEDAFERVSPLLESYGSYIVRVGDCGSGTTVKLLNNMLIGVHQSALAECYVMAEKAGVDPALAYDVIKRSAGFSKSMDWAVDAILDRKFEARFSINLLNKDINLALDLAKELEMPLDVVQLGAKKVAEAKEQFGELDVSAIIRPLEEKTNTIVARREKASR</sequence>
<dbReference type="Gene3D" id="3.40.50.720">
    <property type="entry name" value="NAD(P)-binding Rossmann-like Domain"/>
    <property type="match status" value="1"/>
</dbReference>
<name>A0ABS2SRQ3_9BACI</name>
<dbReference type="InterPro" id="IPR013328">
    <property type="entry name" value="6PGD_dom2"/>
</dbReference>
<dbReference type="InterPro" id="IPR008927">
    <property type="entry name" value="6-PGluconate_DH-like_C_sf"/>
</dbReference>
<evidence type="ECO:0000313" key="6">
    <source>
        <dbReference type="EMBL" id="MBM7837510.1"/>
    </source>
</evidence>
<dbReference type="GO" id="GO:0008442">
    <property type="term" value="F:3-hydroxyisobutyrate dehydrogenase activity"/>
    <property type="evidence" value="ECO:0007669"/>
    <property type="project" value="UniProtKB-EC"/>
</dbReference>
<dbReference type="PANTHER" id="PTHR43060">
    <property type="entry name" value="3-HYDROXYISOBUTYRATE DEHYDROGENASE-LIKE 1, MITOCHONDRIAL-RELATED"/>
    <property type="match status" value="1"/>
</dbReference>
<dbReference type="PANTHER" id="PTHR43060:SF15">
    <property type="entry name" value="3-HYDROXYISOBUTYRATE DEHYDROGENASE-LIKE 1, MITOCHONDRIAL-RELATED"/>
    <property type="match status" value="1"/>
</dbReference>